<keyword evidence="10 15" id="KW-0234">DNA repair</keyword>
<accession>A0A4T0UMA2</accession>
<sequence>MPELPEVETTRRGVEALLTGATVRDVVVRNGALRWPVPPDLPAILTGQRIERVARRAKYLLVECAQGTLIIHLGMSGSLRFVDTGTPPEKHDHVDIVLGSGHTLRYRDPRRFGAVLWQYGDARSHPLLARLGPEPLSDAFDGDVLHRATRKRSGAIKVALMDNALVVGVGNIYANEALFIAGVHPARAACGLDRDACHRLADAVRDVLTRAIAAGGSTLRDFVDAVGKPGYFQQQYFVYGRTDLPCLRCGTPIRALRLAQRTAFFCPHCQPC</sequence>
<dbReference type="EC" id="3.2.2.23" evidence="15"/>
<comment type="cofactor">
    <cofactor evidence="15">
        <name>Zn(2+)</name>
        <dbReference type="ChEBI" id="CHEBI:29105"/>
    </cofactor>
    <text evidence="15">Binds 1 zinc ion per subunit.</text>
</comment>
<dbReference type="OrthoDB" id="9800855at2"/>
<evidence type="ECO:0000256" key="3">
    <source>
        <dbReference type="ARBA" id="ARBA00011245"/>
    </source>
</evidence>
<feature type="binding site" evidence="15">
    <location>
        <position position="152"/>
    </location>
    <ligand>
        <name>DNA</name>
        <dbReference type="ChEBI" id="CHEBI:16991"/>
    </ligand>
</feature>
<dbReference type="NCBIfam" id="TIGR00577">
    <property type="entry name" value="fpg"/>
    <property type="match status" value="1"/>
</dbReference>
<dbReference type="PROSITE" id="PS51068">
    <property type="entry name" value="FPG_CAT"/>
    <property type="match status" value="1"/>
</dbReference>
<comment type="catalytic activity">
    <reaction evidence="1 15">
        <text>Hydrolysis of DNA containing ring-opened 7-methylguanine residues, releasing 2,6-diamino-4-hydroxy-5-(N-methyl)formamidopyrimidine.</text>
        <dbReference type="EC" id="3.2.2.23"/>
    </reaction>
</comment>
<evidence type="ECO:0000259" key="16">
    <source>
        <dbReference type="PROSITE" id="PS51066"/>
    </source>
</evidence>
<dbReference type="Proteomes" id="UP000308891">
    <property type="component" value="Unassembled WGS sequence"/>
</dbReference>
<keyword evidence="19" id="KW-1185">Reference proteome</keyword>
<feature type="active site" description="Proton donor; for beta-elimination activity" evidence="15">
    <location>
        <position position="58"/>
    </location>
</feature>
<dbReference type="PANTHER" id="PTHR22993">
    <property type="entry name" value="FORMAMIDOPYRIMIDINE-DNA GLYCOSYLASE"/>
    <property type="match status" value="1"/>
</dbReference>
<dbReference type="EMBL" id="STGJ01000017">
    <property type="protein sequence ID" value="TIC79561.1"/>
    <property type="molecule type" value="Genomic_DNA"/>
</dbReference>
<keyword evidence="6 15" id="KW-0863">Zinc-finger</keyword>
<dbReference type="GO" id="GO:0008270">
    <property type="term" value="F:zinc ion binding"/>
    <property type="evidence" value="ECO:0007669"/>
    <property type="project" value="UniProtKB-UniRule"/>
</dbReference>
<comment type="subunit">
    <text evidence="3 15">Monomer.</text>
</comment>
<dbReference type="GO" id="GO:0140078">
    <property type="term" value="F:class I DNA-(apurinic or apyrimidinic site) endonuclease activity"/>
    <property type="evidence" value="ECO:0007669"/>
    <property type="project" value="UniProtKB-EC"/>
</dbReference>
<evidence type="ECO:0000256" key="10">
    <source>
        <dbReference type="ARBA" id="ARBA00023204"/>
    </source>
</evidence>
<organism evidence="18 19">
    <name type="scientific">Crenobacter intestini</name>
    <dbReference type="NCBI Taxonomy" id="2563443"/>
    <lineage>
        <taxon>Bacteria</taxon>
        <taxon>Pseudomonadati</taxon>
        <taxon>Pseudomonadota</taxon>
        <taxon>Betaproteobacteria</taxon>
        <taxon>Neisseriales</taxon>
        <taxon>Neisseriaceae</taxon>
        <taxon>Crenobacter</taxon>
    </lineage>
</organism>
<keyword evidence="5 15" id="KW-0227">DNA damage</keyword>
<keyword evidence="12 15" id="KW-0511">Multifunctional enzyme</keyword>
<dbReference type="PROSITE" id="PS01242">
    <property type="entry name" value="ZF_FPG_1"/>
    <property type="match status" value="1"/>
</dbReference>
<dbReference type="SUPFAM" id="SSF46946">
    <property type="entry name" value="S13-like H2TH domain"/>
    <property type="match status" value="1"/>
</dbReference>
<dbReference type="Pfam" id="PF06827">
    <property type="entry name" value="zf-FPG_IleRS"/>
    <property type="match status" value="1"/>
</dbReference>
<comment type="catalytic activity">
    <reaction evidence="14 15">
        <text>2'-deoxyribonucleotide-(2'-deoxyribose 5'-phosphate)-2'-deoxyribonucleotide-DNA = a 3'-end 2'-deoxyribonucleotide-(2,3-dehydro-2,3-deoxyribose 5'-phosphate)-DNA + a 5'-end 5'-phospho-2'-deoxyribonucleoside-DNA + H(+)</text>
        <dbReference type="Rhea" id="RHEA:66592"/>
        <dbReference type="Rhea" id="RHEA-COMP:13180"/>
        <dbReference type="Rhea" id="RHEA-COMP:16897"/>
        <dbReference type="Rhea" id="RHEA-COMP:17067"/>
        <dbReference type="ChEBI" id="CHEBI:15378"/>
        <dbReference type="ChEBI" id="CHEBI:136412"/>
        <dbReference type="ChEBI" id="CHEBI:157695"/>
        <dbReference type="ChEBI" id="CHEBI:167181"/>
        <dbReference type="EC" id="4.2.99.18"/>
    </reaction>
</comment>
<evidence type="ECO:0000256" key="4">
    <source>
        <dbReference type="ARBA" id="ARBA00022723"/>
    </source>
</evidence>
<evidence type="ECO:0000313" key="18">
    <source>
        <dbReference type="EMBL" id="TIC79561.1"/>
    </source>
</evidence>
<evidence type="ECO:0000256" key="2">
    <source>
        <dbReference type="ARBA" id="ARBA00009409"/>
    </source>
</evidence>
<feature type="active site" description="Schiff-base intermediate with DNA" evidence="15">
    <location>
        <position position="2"/>
    </location>
</feature>
<dbReference type="Pfam" id="PF06831">
    <property type="entry name" value="H2TH"/>
    <property type="match status" value="1"/>
</dbReference>
<comment type="caution">
    <text evidence="18">The sequence shown here is derived from an EMBL/GenBank/DDBJ whole genome shotgun (WGS) entry which is preliminary data.</text>
</comment>
<evidence type="ECO:0000313" key="19">
    <source>
        <dbReference type="Proteomes" id="UP000308891"/>
    </source>
</evidence>
<evidence type="ECO:0000259" key="17">
    <source>
        <dbReference type="PROSITE" id="PS51068"/>
    </source>
</evidence>
<dbReference type="HAMAP" id="MF_00103">
    <property type="entry name" value="Fapy_DNA_glycosyl"/>
    <property type="match status" value="1"/>
</dbReference>
<dbReference type="InterPro" id="IPR035937">
    <property type="entry name" value="FPG_N"/>
</dbReference>
<evidence type="ECO:0000256" key="7">
    <source>
        <dbReference type="ARBA" id="ARBA00022801"/>
    </source>
</evidence>
<evidence type="ECO:0000256" key="14">
    <source>
        <dbReference type="ARBA" id="ARBA00044632"/>
    </source>
</evidence>
<proteinExistence type="inferred from homology"/>
<keyword evidence="9 15" id="KW-0238">DNA-binding</keyword>
<evidence type="ECO:0000256" key="13">
    <source>
        <dbReference type="ARBA" id="ARBA00023295"/>
    </source>
</evidence>
<keyword evidence="4 15" id="KW-0479">Metal-binding</keyword>
<feature type="binding site" evidence="15">
    <location>
        <position position="110"/>
    </location>
    <ligand>
        <name>DNA</name>
        <dbReference type="ChEBI" id="CHEBI:16991"/>
    </ligand>
</feature>
<reference evidence="18 19" key="1">
    <citation type="submission" date="2019-04" db="EMBL/GenBank/DDBJ databases">
        <title>Crenobacter sp. nov.</title>
        <authorList>
            <person name="Shi S."/>
        </authorList>
    </citation>
    <scope>NUCLEOTIDE SEQUENCE [LARGE SCALE GENOMIC DNA]</scope>
    <source>
        <strain evidence="18 19">GY 70310</strain>
    </source>
</reference>
<feature type="domain" description="FPG-type" evidence="16">
    <location>
        <begin position="237"/>
        <end position="271"/>
    </location>
</feature>
<dbReference type="SMART" id="SM01232">
    <property type="entry name" value="H2TH"/>
    <property type="match status" value="1"/>
</dbReference>
<dbReference type="InterPro" id="IPR012319">
    <property type="entry name" value="FPG_cat"/>
</dbReference>
<evidence type="ECO:0000256" key="11">
    <source>
        <dbReference type="ARBA" id="ARBA00023239"/>
    </source>
</evidence>
<dbReference type="InterPro" id="IPR010663">
    <property type="entry name" value="Znf_FPG/IleRS"/>
</dbReference>
<dbReference type="NCBIfam" id="NF002211">
    <property type="entry name" value="PRK01103.1"/>
    <property type="match status" value="1"/>
</dbReference>
<dbReference type="AlphaFoldDB" id="A0A4T0UMA2"/>
<dbReference type="RefSeq" id="WP_136555023.1">
    <property type="nucleotide sequence ID" value="NZ_STGJ01000017.1"/>
</dbReference>
<comment type="function">
    <text evidence="15">Involved in base excision repair of DNA damaged by oxidation or by mutagenic agents. Acts as DNA glycosylase that recognizes and removes damaged bases. Has a preference for oxidized purines, such as 7,8-dihydro-8-oxoguanine (8-oxoG). Has AP (apurinic/apyrimidinic) lyase activity and introduces nicks in the DNA strand. Cleaves the DNA backbone by beta-delta elimination to generate a single-strand break at the site of the removed base with both 3'- and 5'-phosphates.</text>
</comment>
<evidence type="ECO:0000256" key="8">
    <source>
        <dbReference type="ARBA" id="ARBA00022833"/>
    </source>
</evidence>
<protein>
    <recommendedName>
        <fullName evidence="15">Formamidopyrimidine-DNA glycosylase</fullName>
        <shortName evidence="15">Fapy-DNA glycosylase</shortName>
        <ecNumber evidence="15">3.2.2.23</ecNumber>
    </recommendedName>
    <alternativeName>
        <fullName evidence="15">DNA-(apurinic or apyrimidinic site) lyase MutM</fullName>
        <shortName evidence="15">AP lyase MutM</shortName>
        <ecNumber evidence="15">4.2.99.18</ecNumber>
    </alternativeName>
</protein>
<dbReference type="CDD" id="cd08966">
    <property type="entry name" value="EcFpg-like_N"/>
    <property type="match status" value="1"/>
</dbReference>
<dbReference type="EC" id="4.2.99.18" evidence="15"/>
<keyword evidence="13 15" id="KW-0326">Glycosidase</keyword>
<keyword evidence="8 15" id="KW-0862">Zinc</keyword>
<evidence type="ECO:0000256" key="9">
    <source>
        <dbReference type="ARBA" id="ARBA00023125"/>
    </source>
</evidence>
<dbReference type="Pfam" id="PF01149">
    <property type="entry name" value="Fapy_DNA_glyco"/>
    <property type="match status" value="1"/>
</dbReference>
<evidence type="ECO:0000256" key="1">
    <source>
        <dbReference type="ARBA" id="ARBA00001668"/>
    </source>
</evidence>
<dbReference type="GO" id="GO:0034039">
    <property type="term" value="F:8-oxo-7,8-dihydroguanine DNA N-glycosylase activity"/>
    <property type="evidence" value="ECO:0007669"/>
    <property type="project" value="TreeGrafter"/>
</dbReference>
<evidence type="ECO:0000256" key="6">
    <source>
        <dbReference type="ARBA" id="ARBA00022771"/>
    </source>
</evidence>
<dbReference type="GO" id="GO:0003684">
    <property type="term" value="F:damaged DNA binding"/>
    <property type="evidence" value="ECO:0007669"/>
    <property type="project" value="InterPro"/>
</dbReference>
<dbReference type="InterPro" id="IPR010979">
    <property type="entry name" value="Ribosomal_uS13-like_H2TH"/>
</dbReference>
<dbReference type="SMART" id="SM00898">
    <property type="entry name" value="Fapy_DNA_glyco"/>
    <property type="match status" value="1"/>
</dbReference>
<feature type="active site" description="Proton donor" evidence="15">
    <location>
        <position position="3"/>
    </location>
</feature>
<dbReference type="InterPro" id="IPR020629">
    <property type="entry name" value="FPG_Glyclase"/>
</dbReference>
<dbReference type="FunFam" id="3.20.190.10:FF:000001">
    <property type="entry name" value="Formamidopyrimidine-DNA glycosylase"/>
    <property type="match status" value="1"/>
</dbReference>
<evidence type="ECO:0000256" key="5">
    <source>
        <dbReference type="ARBA" id="ARBA00022763"/>
    </source>
</evidence>
<dbReference type="GO" id="GO:0006284">
    <property type="term" value="P:base-excision repair"/>
    <property type="evidence" value="ECO:0007669"/>
    <property type="project" value="InterPro"/>
</dbReference>
<dbReference type="PANTHER" id="PTHR22993:SF9">
    <property type="entry name" value="FORMAMIDOPYRIMIDINE-DNA GLYCOSYLASE"/>
    <property type="match status" value="1"/>
</dbReference>
<dbReference type="InterPro" id="IPR015887">
    <property type="entry name" value="DNA_glyclase_Znf_dom_DNA_BS"/>
</dbReference>
<dbReference type="FunFam" id="1.10.8.50:FF:000003">
    <property type="entry name" value="Formamidopyrimidine-DNA glycosylase"/>
    <property type="match status" value="1"/>
</dbReference>
<feature type="domain" description="Formamidopyrimidine-DNA glycosylase catalytic" evidence="17">
    <location>
        <begin position="2"/>
        <end position="113"/>
    </location>
</feature>
<keyword evidence="7 15" id="KW-0378">Hydrolase</keyword>
<dbReference type="SUPFAM" id="SSF81624">
    <property type="entry name" value="N-terminal domain of MutM-like DNA repair proteins"/>
    <property type="match status" value="1"/>
</dbReference>
<feature type="active site" description="Proton donor; for delta-elimination activity" evidence="15">
    <location>
        <position position="261"/>
    </location>
</feature>
<evidence type="ECO:0000256" key="12">
    <source>
        <dbReference type="ARBA" id="ARBA00023268"/>
    </source>
</evidence>
<feature type="binding site" evidence="15">
    <location>
        <position position="91"/>
    </location>
    <ligand>
        <name>DNA</name>
        <dbReference type="ChEBI" id="CHEBI:16991"/>
    </ligand>
</feature>
<dbReference type="Gene3D" id="1.10.8.50">
    <property type="match status" value="1"/>
</dbReference>
<dbReference type="SUPFAM" id="SSF57716">
    <property type="entry name" value="Glucocorticoid receptor-like (DNA-binding domain)"/>
    <property type="match status" value="1"/>
</dbReference>
<name>A0A4T0UMA2_9NEIS</name>
<gene>
    <name evidence="15 18" type="primary">mutM</name>
    <name evidence="15" type="synonym">fpg</name>
    <name evidence="18" type="ORF">E5K04_13545</name>
</gene>
<dbReference type="Gene3D" id="3.20.190.10">
    <property type="entry name" value="MutM-like, N-terminal"/>
    <property type="match status" value="1"/>
</dbReference>
<evidence type="ECO:0000256" key="15">
    <source>
        <dbReference type="HAMAP-Rule" id="MF_00103"/>
    </source>
</evidence>
<comment type="similarity">
    <text evidence="2 15">Belongs to the FPG family.</text>
</comment>
<dbReference type="PROSITE" id="PS51066">
    <property type="entry name" value="ZF_FPG_2"/>
    <property type="match status" value="1"/>
</dbReference>
<dbReference type="InterPro" id="IPR015886">
    <property type="entry name" value="H2TH_FPG"/>
</dbReference>
<keyword evidence="11 15" id="KW-0456">Lyase</keyword>
<dbReference type="InterPro" id="IPR000214">
    <property type="entry name" value="Znf_DNA_glyclase/AP_lyase"/>
</dbReference>